<evidence type="ECO:0000256" key="1">
    <source>
        <dbReference type="ARBA" id="ARBA00009477"/>
    </source>
</evidence>
<accession>A0A939EBA0</accession>
<evidence type="ECO:0000313" key="5">
    <source>
        <dbReference type="EMBL" id="MBN9669576.1"/>
    </source>
</evidence>
<sequence>MSVLKQLIVTVILLAVAAGLWARFYPGAGDYLTAWGIRDWVPFEVAEAVQEKSGAGGRSRGTPQGAVVATPVVEVKINDRLSAIGTSTALQTVAVMPFSSGRLTEILVRSGATVERGEVIARLDSDAEEIAVSRAGNALKDAEARLERIRVLRKTNTATAVQETDAELEVQNARLELKAAELALARRSIETPISGIVGILPITAGNYVTSQSVIARIDDRSEILVDFWVPERFAATMRVGAPLTATSVARPGETFKGEISAVDNRIDTDSRTLQVRARFPNENDTLRAGMSFQVSMTFPGDTFPAVDPLAVQWGSDGAFVWAVRDGKGARVPIDIIQRNTDSVLVHAPLTTEDEVVTEGIHLVRDGAELTIAERKQAPASSAPPDDTKTASGS</sequence>
<feature type="domain" description="CusB-like beta-barrel" evidence="3">
    <location>
        <begin position="226"/>
        <end position="297"/>
    </location>
</feature>
<evidence type="ECO:0000259" key="3">
    <source>
        <dbReference type="Pfam" id="PF25954"/>
    </source>
</evidence>
<dbReference type="SUPFAM" id="SSF111369">
    <property type="entry name" value="HlyD-like secretion proteins"/>
    <property type="match status" value="1"/>
</dbReference>
<evidence type="ECO:0000259" key="4">
    <source>
        <dbReference type="Pfam" id="PF25973"/>
    </source>
</evidence>
<dbReference type="Gene3D" id="2.40.30.170">
    <property type="match status" value="1"/>
</dbReference>
<dbReference type="Pfam" id="PF25973">
    <property type="entry name" value="BSH_CzcB"/>
    <property type="match status" value="1"/>
</dbReference>
<evidence type="ECO:0000256" key="2">
    <source>
        <dbReference type="SAM" id="MobiDB-lite"/>
    </source>
</evidence>
<dbReference type="GO" id="GO:0015562">
    <property type="term" value="F:efflux transmembrane transporter activity"/>
    <property type="evidence" value="ECO:0007669"/>
    <property type="project" value="TreeGrafter"/>
</dbReference>
<comment type="caution">
    <text evidence="5">The sequence shown here is derived from an EMBL/GenBank/DDBJ whole genome shotgun (WGS) entry which is preliminary data.</text>
</comment>
<feature type="region of interest" description="Disordered" evidence="2">
    <location>
        <begin position="373"/>
        <end position="393"/>
    </location>
</feature>
<dbReference type="AlphaFoldDB" id="A0A939EBA0"/>
<dbReference type="Gene3D" id="2.40.50.100">
    <property type="match status" value="1"/>
</dbReference>
<dbReference type="InterPro" id="IPR006143">
    <property type="entry name" value="RND_pump_MFP"/>
</dbReference>
<reference evidence="5" key="1">
    <citation type="submission" date="2020-12" db="EMBL/GenBank/DDBJ databases">
        <title>Oil enriched cultivation method for isolating marine PHA-producing bacteria.</title>
        <authorList>
            <person name="Zheng W."/>
            <person name="Yu S."/>
            <person name="Huang Y."/>
        </authorList>
    </citation>
    <scope>NUCLEOTIDE SEQUENCE</scope>
    <source>
        <strain evidence="5">SY-2-12</strain>
    </source>
</reference>
<dbReference type="NCBIfam" id="TIGR01730">
    <property type="entry name" value="RND_mfp"/>
    <property type="match status" value="1"/>
</dbReference>
<dbReference type="EMBL" id="JAEKJZ010000001">
    <property type="protein sequence ID" value="MBN9669576.1"/>
    <property type="molecule type" value="Genomic_DNA"/>
</dbReference>
<gene>
    <name evidence="5" type="ORF">JF539_04445</name>
</gene>
<protein>
    <submittedName>
        <fullName evidence="5">Efflux RND transporter periplasmic adaptor subunit</fullName>
    </submittedName>
</protein>
<evidence type="ECO:0000313" key="6">
    <source>
        <dbReference type="Proteomes" id="UP000664096"/>
    </source>
</evidence>
<proteinExistence type="inferred from homology"/>
<dbReference type="RefSeq" id="WP_207139130.1">
    <property type="nucleotide sequence ID" value="NZ_JAEKJZ010000001.1"/>
</dbReference>
<name>A0A939EBA0_9HYPH</name>
<dbReference type="PANTHER" id="PTHR30469">
    <property type="entry name" value="MULTIDRUG RESISTANCE PROTEIN MDTA"/>
    <property type="match status" value="1"/>
</dbReference>
<feature type="domain" description="CzcB-like barrel-sandwich hybrid" evidence="4">
    <location>
        <begin position="91"/>
        <end position="219"/>
    </location>
</feature>
<dbReference type="PANTHER" id="PTHR30469:SF11">
    <property type="entry name" value="BLL4320 PROTEIN"/>
    <property type="match status" value="1"/>
</dbReference>
<dbReference type="Gene3D" id="1.10.287.470">
    <property type="entry name" value="Helix hairpin bin"/>
    <property type="match status" value="1"/>
</dbReference>
<dbReference type="Gene3D" id="2.40.420.20">
    <property type="match status" value="1"/>
</dbReference>
<organism evidence="5 6">
    <name type="scientific">Roseibium aggregatum</name>
    <dbReference type="NCBI Taxonomy" id="187304"/>
    <lineage>
        <taxon>Bacteria</taxon>
        <taxon>Pseudomonadati</taxon>
        <taxon>Pseudomonadota</taxon>
        <taxon>Alphaproteobacteria</taxon>
        <taxon>Hyphomicrobiales</taxon>
        <taxon>Stappiaceae</taxon>
        <taxon>Roseibium</taxon>
    </lineage>
</organism>
<dbReference type="Proteomes" id="UP000664096">
    <property type="component" value="Unassembled WGS sequence"/>
</dbReference>
<dbReference type="Pfam" id="PF25954">
    <property type="entry name" value="Beta-barrel_RND_2"/>
    <property type="match status" value="1"/>
</dbReference>
<dbReference type="GO" id="GO:1990281">
    <property type="term" value="C:efflux pump complex"/>
    <property type="evidence" value="ECO:0007669"/>
    <property type="project" value="TreeGrafter"/>
</dbReference>
<dbReference type="FunFam" id="2.40.30.170:FF:000010">
    <property type="entry name" value="Efflux RND transporter periplasmic adaptor subunit"/>
    <property type="match status" value="1"/>
</dbReference>
<dbReference type="InterPro" id="IPR058792">
    <property type="entry name" value="Beta-barrel_RND_2"/>
</dbReference>
<comment type="similarity">
    <text evidence="1">Belongs to the membrane fusion protein (MFP) (TC 8.A.1) family.</text>
</comment>
<dbReference type="InterPro" id="IPR058647">
    <property type="entry name" value="BSH_CzcB-like"/>
</dbReference>